<dbReference type="SUPFAM" id="SSF55298">
    <property type="entry name" value="YjgF-like"/>
    <property type="match status" value="1"/>
</dbReference>
<comment type="caution">
    <text evidence="2">The sequence shown here is derived from an EMBL/GenBank/DDBJ whole genome shotgun (WGS) entry which is preliminary data.</text>
</comment>
<dbReference type="Proteomes" id="UP000294947">
    <property type="component" value="Unassembled WGS sequence"/>
</dbReference>
<dbReference type="RefSeq" id="WP_132493820.1">
    <property type="nucleotide sequence ID" value="NZ_SMKW01000090.1"/>
</dbReference>
<gene>
    <name evidence="2" type="ORF">E1288_39615</name>
</gene>
<comment type="similarity">
    <text evidence="1">Belongs to the RutC family.</text>
</comment>
<accession>A0A4R4Y3H9</accession>
<dbReference type="Pfam" id="PF01042">
    <property type="entry name" value="Ribonuc_L-PSP"/>
    <property type="match status" value="1"/>
</dbReference>
<dbReference type="InterPro" id="IPR006175">
    <property type="entry name" value="YjgF/YER057c/UK114"/>
</dbReference>
<reference evidence="2 3" key="1">
    <citation type="submission" date="2019-03" db="EMBL/GenBank/DDBJ databases">
        <title>Draft genome sequences of novel Actinobacteria.</title>
        <authorList>
            <person name="Sahin N."/>
            <person name="Ay H."/>
            <person name="Saygin H."/>
        </authorList>
    </citation>
    <scope>NUCLEOTIDE SEQUENCE [LARGE SCALE GENOMIC DNA]</scope>
    <source>
        <strain evidence="2 3">7K502</strain>
    </source>
</reference>
<dbReference type="InterPro" id="IPR035959">
    <property type="entry name" value="RutC-like_sf"/>
</dbReference>
<evidence type="ECO:0000313" key="2">
    <source>
        <dbReference type="EMBL" id="TDD38074.1"/>
    </source>
</evidence>
<dbReference type="EMBL" id="SMKW01000090">
    <property type="protein sequence ID" value="TDD38074.1"/>
    <property type="molecule type" value="Genomic_DNA"/>
</dbReference>
<evidence type="ECO:0000313" key="3">
    <source>
        <dbReference type="Proteomes" id="UP000294947"/>
    </source>
</evidence>
<proteinExistence type="inferred from homology"/>
<dbReference type="GO" id="GO:0019239">
    <property type="term" value="F:deaminase activity"/>
    <property type="evidence" value="ECO:0007669"/>
    <property type="project" value="TreeGrafter"/>
</dbReference>
<dbReference type="PANTHER" id="PTHR11803">
    <property type="entry name" value="2-IMINOBUTANOATE/2-IMINOPROPANOATE DEAMINASE RIDA"/>
    <property type="match status" value="1"/>
</dbReference>
<dbReference type="OrthoDB" id="3185659at2"/>
<protein>
    <submittedName>
        <fullName evidence="2">RidA family protein</fullName>
    </submittedName>
</protein>
<sequence length="140" mass="14474">MTLQKDFLVPEGHSKPIGNYSPGIAVRVPADARWVFVTGQVATDADGGVVAPDDAGKQTEVVFDRIRAVLAAAGGELADVVSLTVYLSDLAGDFDRVSAVRNEVLAGLSPTSTLVEVARLAETGCRVEISAIAIVPAGRG</sequence>
<evidence type="ECO:0000256" key="1">
    <source>
        <dbReference type="ARBA" id="ARBA00010552"/>
    </source>
</evidence>
<organism evidence="2 3">
    <name type="scientific">Saccharopolyspora elongata</name>
    <dbReference type="NCBI Taxonomy" id="2530387"/>
    <lineage>
        <taxon>Bacteria</taxon>
        <taxon>Bacillati</taxon>
        <taxon>Actinomycetota</taxon>
        <taxon>Actinomycetes</taxon>
        <taxon>Pseudonocardiales</taxon>
        <taxon>Pseudonocardiaceae</taxon>
        <taxon>Saccharopolyspora</taxon>
    </lineage>
</organism>
<name>A0A4R4Y3H9_9PSEU</name>
<dbReference type="AlphaFoldDB" id="A0A4R4Y3H9"/>
<dbReference type="PANTHER" id="PTHR11803:SF58">
    <property type="entry name" value="PROTEIN HMF1-RELATED"/>
    <property type="match status" value="1"/>
</dbReference>
<keyword evidence="3" id="KW-1185">Reference proteome</keyword>
<dbReference type="GO" id="GO:0005829">
    <property type="term" value="C:cytosol"/>
    <property type="evidence" value="ECO:0007669"/>
    <property type="project" value="TreeGrafter"/>
</dbReference>
<dbReference type="CDD" id="cd00448">
    <property type="entry name" value="YjgF_YER057c_UK114_family"/>
    <property type="match status" value="1"/>
</dbReference>
<dbReference type="Gene3D" id="3.30.1330.40">
    <property type="entry name" value="RutC-like"/>
    <property type="match status" value="1"/>
</dbReference>